<evidence type="ECO:0000256" key="1">
    <source>
        <dbReference type="ARBA" id="ARBA00004141"/>
    </source>
</evidence>
<dbReference type="SUPFAM" id="SSF63712">
    <property type="entry name" value="Nicotinic receptor ligand binding domain-like"/>
    <property type="match status" value="1"/>
</dbReference>
<feature type="transmembrane region" description="Helical" evidence="5">
    <location>
        <begin position="405"/>
        <end position="424"/>
    </location>
</feature>
<dbReference type="AlphaFoldDB" id="A0AAE0Z7M6"/>
<dbReference type="InterPro" id="IPR006201">
    <property type="entry name" value="Neur_channel"/>
</dbReference>
<dbReference type="PROSITE" id="PS00236">
    <property type="entry name" value="NEUROTR_ION_CHANNEL"/>
    <property type="match status" value="1"/>
</dbReference>
<proteinExistence type="inferred from homology"/>
<dbReference type="Pfam" id="PF02931">
    <property type="entry name" value="Neur_chan_LBD"/>
    <property type="match status" value="1"/>
</dbReference>
<dbReference type="Pfam" id="PF02932">
    <property type="entry name" value="Neur_chan_memb"/>
    <property type="match status" value="1"/>
</dbReference>
<keyword evidence="5" id="KW-0732">Signal</keyword>
<evidence type="ECO:0000313" key="8">
    <source>
        <dbReference type="EMBL" id="KAK3764155.1"/>
    </source>
</evidence>
<dbReference type="InterPro" id="IPR036719">
    <property type="entry name" value="Neuro-gated_channel_TM_sf"/>
</dbReference>
<feature type="transmembrane region" description="Helical" evidence="5">
    <location>
        <begin position="291"/>
        <end position="316"/>
    </location>
</feature>
<feature type="domain" description="Neurotransmitter-gated ion-channel transmembrane" evidence="7">
    <location>
        <begin position="237"/>
        <end position="356"/>
    </location>
</feature>
<evidence type="ECO:0000256" key="4">
    <source>
        <dbReference type="ARBA" id="ARBA00023136"/>
    </source>
</evidence>
<keyword evidence="4 5" id="KW-0472">Membrane</keyword>
<dbReference type="GO" id="GO:0004888">
    <property type="term" value="F:transmembrane signaling receptor activity"/>
    <property type="evidence" value="ECO:0007669"/>
    <property type="project" value="InterPro"/>
</dbReference>
<protein>
    <submittedName>
        <fullName evidence="8">Uncharacterized protein</fullName>
    </submittedName>
</protein>
<name>A0AAE0Z7M6_9GAST</name>
<keyword evidence="9" id="KW-1185">Reference proteome</keyword>
<dbReference type="InterPro" id="IPR036734">
    <property type="entry name" value="Neur_chan_lig-bd_sf"/>
</dbReference>
<dbReference type="InterPro" id="IPR038050">
    <property type="entry name" value="Neuro_actylchol_rec"/>
</dbReference>
<comment type="similarity">
    <text evidence="5">Belongs to the ligand-gated ion channel (TC 1.A.9) family.</text>
</comment>
<keyword evidence="3 5" id="KW-1133">Transmembrane helix</keyword>
<dbReference type="Gene3D" id="2.70.170.10">
    <property type="entry name" value="Neurotransmitter-gated ion-channel ligand-binding domain"/>
    <property type="match status" value="1"/>
</dbReference>
<dbReference type="Proteomes" id="UP001283361">
    <property type="component" value="Unassembled WGS sequence"/>
</dbReference>
<evidence type="ECO:0000259" key="6">
    <source>
        <dbReference type="Pfam" id="PF02931"/>
    </source>
</evidence>
<dbReference type="Gene3D" id="1.20.58.390">
    <property type="entry name" value="Neurotransmitter-gated ion-channel transmembrane domain"/>
    <property type="match status" value="1"/>
</dbReference>
<dbReference type="InterPro" id="IPR006202">
    <property type="entry name" value="Neur_chan_lig-bd"/>
</dbReference>
<accession>A0AAE0Z7M6</accession>
<reference evidence="8" key="1">
    <citation type="journal article" date="2023" name="G3 (Bethesda)">
        <title>A reference genome for the long-term kleptoplast-retaining sea slug Elysia crispata morphotype clarki.</title>
        <authorList>
            <person name="Eastman K.E."/>
            <person name="Pendleton A.L."/>
            <person name="Shaikh M.A."/>
            <person name="Suttiyut T."/>
            <person name="Ogas R."/>
            <person name="Tomko P."/>
            <person name="Gavelis G."/>
            <person name="Widhalm J.R."/>
            <person name="Wisecaver J.H."/>
        </authorList>
    </citation>
    <scope>NUCLEOTIDE SEQUENCE</scope>
    <source>
        <strain evidence="8">ECLA1</strain>
    </source>
</reference>
<dbReference type="EMBL" id="JAWDGP010004466">
    <property type="protein sequence ID" value="KAK3764155.1"/>
    <property type="molecule type" value="Genomic_DNA"/>
</dbReference>
<evidence type="ECO:0000313" key="9">
    <source>
        <dbReference type="Proteomes" id="UP001283361"/>
    </source>
</evidence>
<evidence type="ECO:0000256" key="3">
    <source>
        <dbReference type="ARBA" id="ARBA00022989"/>
    </source>
</evidence>
<organism evidence="8 9">
    <name type="scientific">Elysia crispata</name>
    <name type="common">lettuce slug</name>
    <dbReference type="NCBI Taxonomy" id="231223"/>
    <lineage>
        <taxon>Eukaryota</taxon>
        <taxon>Metazoa</taxon>
        <taxon>Spiralia</taxon>
        <taxon>Lophotrochozoa</taxon>
        <taxon>Mollusca</taxon>
        <taxon>Gastropoda</taxon>
        <taxon>Heterobranchia</taxon>
        <taxon>Euthyneura</taxon>
        <taxon>Panpulmonata</taxon>
        <taxon>Sacoglossa</taxon>
        <taxon>Placobranchoidea</taxon>
        <taxon>Plakobranchidae</taxon>
        <taxon>Elysia</taxon>
    </lineage>
</organism>
<sequence length="439" mass="49941">MILSVFAVQVALLITVVKTDFNHSSELYKKFLSDQDHRVRPALNASIPTDVYVGMHLISLREIVETQQYYLLNVWMEFVWRDEIRQWDPAQYGDVRVIYPNPGDTWLPRVLISNSVEKRDLFSGDYTLHGIFWDGTTRWYPGSVISGACTLDLTYFPFDTQICTLRFIPQAFEWDVNLIASKGSVDTSGYAPNCEWKLESTNSRKMSIPHEGMSLGSIYFDFHFSRRPAFYIINVFAPVILMSLLAPLVFVLPEESGERASYSVTLLLSLTVFLSMVAGKLPTCSQPLPLVVTYIFAMLIHSSLCVVCTVVQLRFIQTNADQARNQQIADKKACLVDGCPQHEKSGRKDNVKEQEDLNTSLNDHTSITNTILGTDGSPGSGYDGETVYNYKSGKLIKSYLKNSNVIMLPFFYISWFVVSFWFFIKFRVEQSKMNEPAEV</sequence>
<feature type="transmembrane region" description="Helical" evidence="5">
    <location>
        <begin position="260"/>
        <end position="279"/>
    </location>
</feature>
<dbReference type="PRINTS" id="PR00252">
    <property type="entry name" value="NRIONCHANNEL"/>
</dbReference>
<keyword evidence="5" id="KW-0407">Ion channel</keyword>
<keyword evidence="2 5" id="KW-0812">Transmembrane</keyword>
<feature type="transmembrane region" description="Helical" evidence="5">
    <location>
        <begin position="229"/>
        <end position="253"/>
    </location>
</feature>
<comment type="subcellular location">
    <subcellularLocation>
        <location evidence="1">Membrane</location>
        <topology evidence="1">Multi-pass membrane protein</topology>
    </subcellularLocation>
</comment>
<evidence type="ECO:0000259" key="7">
    <source>
        <dbReference type="Pfam" id="PF02932"/>
    </source>
</evidence>
<feature type="signal peptide" evidence="5">
    <location>
        <begin position="1"/>
        <end position="19"/>
    </location>
</feature>
<dbReference type="GO" id="GO:0016020">
    <property type="term" value="C:membrane"/>
    <property type="evidence" value="ECO:0007669"/>
    <property type="project" value="UniProtKB-SubCell"/>
</dbReference>
<dbReference type="InterPro" id="IPR018000">
    <property type="entry name" value="Neurotransmitter_ion_chnl_CS"/>
</dbReference>
<keyword evidence="5" id="KW-0406">Ion transport</keyword>
<evidence type="ECO:0000256" key="5">
    <source>
        <dbReference type="RuleBase" id="RU000687"/>
    </source>
</evidence>
<gene>
    <name evidence="8" type="ORF">RRG08_044086</name>
</gene>
<dbReference type="GO" id="GO:0005230">
    <property type="term" value="F:extracellular ligand-gated monoatomic ion channel activity"/>
    <property type="evidence" value="ECO:0007669"/>
    <property type="project" value="InterPro"/>
</dbReference>
<dbReference type="CDD" id="cd19051">
    <property type="entry name" value="LGIC_TM_cation"/>
    <property type="match status" value="1"/>
</dbReference>
<feature type="chain" id="PRO_5041765873" evidence="5">
    <location>
        <begin position="20"/>
        <end position="439"/>
    </location>
</feature>
<dbReference type="InterPro" id="IPR006029">
    <property type="entry name" value="Neurotrans-gated_channel_TM"/>
</dbReference>
<dbReference type="CDD" id="cd18989">
    <property type="entry name" value="LGIC_ECD_cation"/>
    <property type="match status" value="1"/>
</dbReference>
<evidence type="ECO:0000256" key="2">
    <source>
        <dbReference type="ARBA" id="ARBA00022692"/>
    </source>
</evidence>
<dbReference type="SUPFAM" id="SSF90112">
    <property type="entry name" value="Neurotransmitter-gated ion-channel transmembrane pore"/>
    <property type="match status" value="1"/>
</dbReference>
<feature type="domain" description="Neurotransmitter-gated ion-channel ligand-binding" evidence="6">
    <location>
        <begin position="25"/>
        <end position="228"/>
    </location>
</feature>
<comment type="caution">
    <text evidence="8">The sequence shown here is derived from an EMBL/GenBank/DDBJ whole genome shotgun (WGS) entry which is preliminary data.</text>
</comment>
<keyword evidence="5" id="KW-0813">Transport</keyword>
<dbReference type="PANTHER" id="PTHR18945">
    <property type="entry name" value="NEUROTRANSMITTER GATED ION CHANNEL"/>
    <property type="match status" value="1"/>
</dbReference>